<dbReference type="CDD" id="cd00042">
    <property type="entry name" value="CY"/>
    <property type="match status" value="1"/>
</dbReference>
<accession>A0A8T0MWF3</accession>
<dbReference type="EMBL" id="CM029054">
    <property type="protein sequence ID" value="KAG2539889.1"/>
    <property type="molecule type" value="Genomic_DNA"/>
</dbReference>
<evidence type="ECO:0000256" key="3">
    <source>
        <dbReference type="ARBA" id="ARBA00022704"/>
    </source>
</evidence>
<feature type="domain" description="Cystatin" evidence="5">
    <location>
        <begin position="39"/>
        <end position="129"/>
    </location>
</feature>
<dbReference type="GO" id="GO:0004869">
    <property type="term" value="F:cysteine-type endopeptidase inhibitor activity"/>
    <property type="evidence" value="ECO:0007669"/>
    <property type="project" value="UniProtKB-KW"/>
</dbReference>
<evidence type="ECO:0000259" key="5">
    <source>
        <dbReference type="SMART" id="SM00043"/>
    </source>
</evidence>
<evidence type="ECO:0000256" key="4">
    <source>
        <dbReference type="SAM" id="SignalP"/>
    </source>
</evidence>
<sequence>MRAISSSLLIAAAAAAVIALCSVAPAAAAREAPAPAPYITVGEWRPIKDVNDPHIQELGGWAVSEHVRQANDGLRFGRVVSGDEQVVSGMNYMLLIEATNGAGKSATYGAAVYEQEWTKTRKLLAFAAAN</sequence>
<feature type="chain" id="PRO_5035871342" description="Cystatin domain-containing protein" evidence="4">
    <location>
        <begin position="29"/>
        <end position="130"/>
    </location>
</feature>
<gene>
    <name evidence="6" type="ORF">PVAP13_9NG505800</name>
</gene>
<dbReference type="OrthoDB" id="752087at2759"/>
<feature type="signal peptide" evidence="4">
    <location>
        <begin position="1"/>
        <end position="28"/>
    </location>
</feature>
<dbReference type="Gene3D" id="3.10.450.10">
    <property type="match status" value="1"/>
</dbReference>
<dbReference type="SMART" id="SM00043">
    <property type="entry name" value="CY"/>
    <property type="match status" value="1"/>
</dbReference>
<dbReference type="InterPro" id="IPR000010">
    <property type="entry name" value="Cystatin_dom"/>
</dbReference>
<dbReference type="PROSITE" id="PS00287">
    <property type="entry name" value="CYSTATIN"/>
    <property type="match status" value="1"/>
</dbReference>
<keyword evidence="4" id="KW-0732">Signal</keyword>
<protein>
    <recommendedName>
        <fullName evidence="5">Cystatin domain-containing protein</fullName>
    </recommendedName>
</protein>
<reference evidence="6" key="1">
    <citation type="submission" date="2020-05" db="EMBL/GenBank/DDBJ databases">
        <title>WGS assembly of Panicum virgatum.</title>
        <authorList>
            <person name="Lovell J.T."/>
            <person name="Jenkins J."/>
            <person name="Shu S."/>
            <person name="Juenger T.E."/>
            <person name="Schmutz J."/>
        </authorList>
    </citation>
    <scope>NUCLEOTIDE SEQUENCE</scope>
    <source>
        <strain evidence="6">AP13</strain>
    </source>
</reference>
<keyword evidence="7" id="KW-1185">Reference proteome</keyword>
<dbReference type="AlphaFoldDB" id="A0A8T0MWF3"/>
<dbReference type="InterPro" id="IPR027214">
    <property type="entry name" value="Cystatin"/>
</dbReference>
<keyword evidence="2" id="KW-0646">Protease inhibitor</keyword>
<evidence type="ECO:0000256" key="2">
    <source>
        <dbReference type="ARBA" id="ARBA00022690"/>
    </source>
</evidence>
<dbReference type="InterPro" id="IPR046350">
    <property type="entry name" value="Cystatin_sf"/>
</dbReference>
<evidence type="ECO:0000313" key="6">
    <source>
        <dbReference type="EMBL" id="KAG2539889.1"/>
    </source>
</evidence>
<keyword evidence="3" id="KW-0789">Thiol protease inhibitor</keyword>
<name>A0A8T0MWF3_PANVG</name>
<evidence type="ECO:0000256" key="1">
    <source>
        <dbReference type="ARBA" id="ARBA00007233"/>
    </source>
</evidence>
<dbReference type="PANTHER" id="PTHR47116">
    <property type="entry name" value="PHLOEM FILAMENT PROTEIN"/>
    <property type="match status" value="1"/>
</dbReference>
<comment type="similarity">
    <text evidence="1">Belongs to the cystatin family. Phytocystatin subfamily.</text>
</comment>
<dbReference type="Pfam" id="PF16845">
    <property type="entry name" value="SQAPI"/>
    <property type="match status" value="1"/>
</dbReference>
<dbReference type="InterPro" id="IPR018073">
    <property type="entry name" value="Prot_inh_cystat_CS"/>
</dbReference>
<comment type="caution">
    <text evidence="6">The sequence shown here is derived from an EMBL/GenBank/DDBJ whole genome shotgun (WGS) entry which is preliminary data.</text>
</comment>
<dbReference type="Proteomes" id="UP000823388">
    <property type="component" value="Chromosome 9N"/>
</dbReference>
<proteinExistence type="inferred from homology"/>
<dbReference type="SUPFAM" id="SSF54403">
    <property type="entry name" value="Cystatin/monellin"/>
    <property type="match status" value="1"/>
</dbReference>
<organism evidence="6 7">
    <name type="scientific">Panicum virgatum</name>
    <name type="common">Blackwell switchgrass</name>
    <dbReference type="NCBI Taxonomy" id="38727"/>
    <lineage>
        <taxon>Eukaryota</taxon>
        <taxon>Viridiplantae</taxon>
        <taxon>Streptophyta</taxon>
        <taxon>Embryophyta</taxon>
        <taxon>Tracheophyta</taxon>
        <taxon>Spermatophyta</taxon>
        <taxon>Magnoliopsida</taxon>
        <taxon>Liliopsida</taxon>
        <taxon>Poales</taxon>
        <taxon>Poaceae</taxon>
        <taxon>PACMAD clade</taxon>
        <taxon>Panicoideae</taxon>
        <taxon>Panicodae</taxon>
        <taxon>Paniceae</taxon>
        <taxon>Panicinae</taxon>
        <taxon>Panicum</taxon>
        <taxon>Panicum sect. Hiantes</taxon>
    </lineage>
</organism>
<evidence type="ECO:0000313" key="7">
    <source>
        <dbReference type="Proteomes" id="UP000823388"/>
    </source>
</evidence>